<comment type="caution">
    <text evidence="2">The sequence shown here is derived from an EMBL/GenBank/DDBJ whole genome shotgun (WGS) entry which is preliminary data.</text>
</comment>
<dbReference type="AlphaFoldDB" id="A0AAE1QPG4"/>
<feature type="compositionally biased region" description="Polar residues" evidence="1">
    <location>
        <begin position="64"/>
        <end position="85"/>
    </location>
</feature>
<organism evidence="2 3">
    <name type="scientific">Petrolisthes manimaculis</name>
    <dbReference type="NCBI Taxonomy" id="1843537"/>
    <lineage>
        <taxon>Eukaryota</taxon>
        <taxon>Metazoa</taxon>
        <taxon>Ecdysozoa</taxon>
        <taxon>Arthropoda</taxon>
        <taxon>Crustacea</taxon>
        <taxon>Multicrustacea</taxon>
        <taxon>Malacostraca</taxon>
        <taxon>Eumalacostraca</taxon>
        <taxon>Eucarida</taxon>
        <taxon>Decapoda</taxon>
        <taxon>Pleocyemata</taxon>
        <taxon>Anomura</taxon>
        <taxon>Galatheoidea</taxon>
        <taxon>Porcellanidae</taxon>
        <taxon>Petrolisthes</taxon>
    </lineage>
</organism>
<dbReference type="EMBL" id="JAWZYT010000021">
    <property type="protein sequence ID" value="KAK4329338.1"/>
    <property type="molecule type" value="Genomic_DNA"/>
</dbReference>
<name>A0AAE1QPG4_9EUCA</name>
<dbReference type="Proteomes" id="UP001292094">
    <property type="component" value="Unassembled WGS sequence"/>
</dbReference>
<proteinExistence type="predicted"/>
<evidence type="ECO:0000313" key="3">
    <source>
        <dbReference type="Proteomes" id="UP001292094"/>
    </source>
</evidence>
<reference evidence="2" key="1">
    <citation type="submission" date="2023-11" db="EMBL/GenBank/DDBJ databases">
        <title>Genome assemblies of two species of porcelain crab, Petrolisthes cinctipes and Petrolisthes manimaculis (Anomura: Porcellanidae).</title>
        <authorList>
            <person name="Angst P."/>
        </authorList>
    </citation>
    <scope>NUCLEOTIDE SEQUENCE</scope>
    <source>
        <strain evidence="2">PB745_02</strain>
        <tissue evidence="2">Gill</tissue>
    </source>
</reference>
<accession>A0AAE1QPG4</accession>
<evidence type="ECO:0000313" key="2">
    <source>
        <dbReference type="EMBL" id="KAK4329338.1"/>
    </source>
</evidence>
<keyword evidence="3" id="KW-1185">Reference proteome</keyword>
<gene>
    <name evidence="2" type="ORF">Pmani_000304</name>
</gene>
<protein>
    <submittedName>
        <fullName evidence="2">Uncharacterized protein</fullName>
    </submittedName>
</protein>
<sequence>MIGSSSNFILGDANHFVSVGMDLIDIRQSFLTSHPHWSHITDTHPTDTISDITPILYTFSEQHTHPSTTFSDNTHTLLTPSDNTPIPQPPSLTTHPHRRRFPSLTPPLTPHPHGASDCP</sequence>
<feature type="region of interest" description="Disordered" evidence="1">
    <location>
        <begin position="64"/>
        <end position="119"/>
    </location>
</feature>
<evidence type="ECO:0000256" key="1">
    <source>
        <dbReference type="SAM" id="MobiDB-lite"/>
    </source>
</evidence>